<organism evidence="1 2">
    <name type="scientific">Pedobacter psychroterrae</name>
    <dbReference type="NCBI Taxonomy" id="2530453"/>
    <lineage>
        <taxon>Bacteria</taxon>
        <taxon>Pseudomonadati</taxon>
        <taxon>Bacteroidota</taxon>
        <taxon>Sphingobacteriia</taxon>
        <taxon>Sphingobacteriales</taxon>
        <taxon>Sphingobacteriaceae</taxon>
        <taxon>Pedobacter</taxon>
    </lineage>
</organism>
<comment type="caution">
    <text evidence="1">The sequence shown here is derived from an EMBL/GenBank/DDBJ whole genome shotgun (WGS) entry which is preliminary data.</text>
</comment>
<dbReference type="InterPro" id="IPR046233">
    <property type="entry name" value="DUF6266"/>
</dbReference>
<name>A0A4R0NS86_9SPHI</name>
<dbReference type="OrthoDB" id="665435at2"/>
<sequence>MAKYKNGIQGSFSGKIGNMVGANSRGVHYMRSAGKTSKVPSEAQQQNMKIFAMVMNWLKPILKFINIGFQMETDGKTPINRAVGLQLKEAVISDEQGLRINFARAVLSKGILLVSWIREILLLADLILSIKWENPADSVYSSDDDKANFIIYNPVKEKFVVFEQAVKREDKMVELQLPADFSGDSVHCWMGYTSADGKMVSTSVYVGELLVS</sequence>
<evidence type="ECO:0000313" key="2">
    <source>
        <dbReference type="Proteomes" id="UP000293347"/>
    </source>
</evidence>
<accession>A0A4R0NS86</accession>
<protein>
    <submittedName>
        <fullName evidence="1">Uncharacterized protein</fullName>
    </submittedName>
</protein>
<keyword evidence="2" id="KW-1185">Reference proteome</keyword>
<proteinExistence type="predicted"/>
<dbReference type="Pfam" id="PF19781">
    <property type="entry name" value="DUF6266"/>
    <property type="match status" value="1"/>
</dbReference>
<dbReference type="Proteomes" id="UP000293347">
    <property type="component" value="Unassembled WGS sequence"/>
</dbReference>
<dbReference type="AlphaFoldDB" id="A0A4R0NS86"/>
<dbReference type="EMBL" id="SJSL01000001">
    <property type="protein sequence ID" value="TCD02948.1"/>
    <property type="molecule type" value="Genomic_DNA"/>
</dbReference>
<reference evidence="1 2" key="1">
    <citation type="submission" date="2019-02" db="EMBL/GenBank/DDBJ databases">
        <title>Pedobacter sp. RP-1-14 sp. nov., isolated from Arctic soil.</title>
        <authorList>
            <person name="Dahal R.H."/>
        </authorList>
    </citation>
    <scope>NUCLEOTIDE SEQUENCE [LARGE SCALE GENOMIC DNA]</scope>
    <source>
        <strain evidence="1 2">RP-1-14</strain>
    </source>
</reference>
<dbReference type="RefSeq" id="WP_131593071.1">
    <property type="nucleotide sequence ID" value="NZ_SJSL01000001.1"/>
</dbReference>
<gene>
    <name evidence="1" type="ORF">EZ437_02900</name>
</gene>
<evidence type="ECO:0000313" key="1">
    <source>
        <dbReference type="EMBL" id="TCD02948.1"/>
    </source>
</evidence>